<keyword evidence="4 5" id="KW-0472">Membrane</keyword>
<feature type="transmembrane region" description="Helical" evidence="5">
    <location>
        <begin position="329"/>
        <end position="353"/>
    </location>
</feature>
<feature type="transmembrane region" description="Helical" evidence="5">
    <location>
        <begin position="235"/>
        <end position="255"/>
    </location>
</feature>
<comment type="subcellular location">
    <subcellularLocation>
        <location evidence="1">Membrane</location>
        <topology evidence="1">Multi-pass membrane protein</topology>
    </subcellularLocation>
</comment>
<feature type="transmembrane region" description="Helical" evidence="5">
    <location>
        <begin position="388"/>
        <end position="408"/>
    </location>
</feature>
<name>A0ABR9PUX4_9BACT</name>
<feature type="transmembrane region" description="Helical" evidence="5">
    <location>
        <begin position="40"/>
        <end position="61"/>
    </location>
</feature>
<evidence type="ECO:0000256" key="1">
    <source>
        <dbReference type="ARBA" id="ARBA00004141"/>
    </source>
</evidence>
<evidence type="ECO:0000259" key="6">
    <source>
        <dbReference type="Pfam" id="PF04932"/>
    </source>
</evidence>
<feature type="transmembrane region" description="Helical" evidence="5">
    <location>
        <begin position="128"/>
        <end position="149"/>
    </location>
</feature>
<accession>A0ABR9PUX4</accession>
<dbReference type="PANTHER" id="PTHR37422">
    <property type="entry name" value="TEICHURONIC ACID BIOSYNTHESIS PROTEIN TUAE"/>
    <property type="match status" value="1"/>
</dbReference>
<keyword evidence="3 5" id="KW-1133">Transmembrane helix</keyword>
<keyword evidence="7" id="KW-0436">Ligase</keyword>
<dbReference type="GO" id="GO:0016874">
    <property type="term" value="F:ligase activity"/>
    <property type="evidence" value="ECO:0007669"/>
    <property type="project" value="UniProtKB-KW"/>
</dbReference>
<evidence type="ECO:0000313" key="7">
    <source>
        <dbReference type="EMBL" id="MBE4751737.1"/>
    </source>
</evidence>
<feature type="transmembrane region" description="Helical" evidence="5">
    <location>
        <begin position="104"/>
        <end position="121"/>
    </location>
</feature>
<organism evidence="7 8">
    <name type="scientific">Corallococcus soli</name>
    <dbReference type="NCBI Taxonomy" id="2710757"/>
    <lineage>
        <taxon>Bacteria</taxon>
        <taxon>Pseudomonadati</taxon>
        <taxon>Myxococcota</taxon>
        <taxon>Myxococcia</taxon>
        <taxon>Myxococcales</taxon>
        <taxon>Cystobacterineae</taxon>
        <taxon>Myxococcaceae</taxon>
        <taxon>Corallococcus</taxon>
    </lineage>
</organism>
<protein>
    <submittedName>
        <fullName evidence="7">O-antigen ligase family protein</fullName>
    </submittedName>
</protein>
<dbReference type="InterPro" id="IPR007016">
    <property type="entry name" value="O-antigen_ligase-rel_domated"/>
</dbReference>
<dbReference type="Proteomes" id="UP001516472">
    <property type="component" value="Unassembled WGS sequence"/>
</dbReference>
<sequence length="423" mass="44278">MSWLRCTGLGFIAALYVLAGRWGFHRLAEAVPEVNPFLELRLWVVMGGLVLASVGLMLRAMREPRPGEARFDPPLAAALVGFFGYLCASALWAPAPDFALRKVYDLGLLLVMSVGFGLAALRQPAPRVLDAFWGIVVLATGLLALTGVRQLLGGGGGARLAVMGGGPNIFARLMGLLALGALYFWYWRGQAWLWIPLAATGVILALLTGSRGGTVAILAGVTTCLVVGRVPVRRLLMLTLLATVAVTAVTLFSPLGKALTRSVEERFLRLTLNYEQGAGGASSSNGQVYLSGREILYASALQLGRDHPVTGAGLAAFPGLGLGVYPHNLFLEVFCEGGAVGLLFFAGVLGAFLRTALTRRRGLDGATVGAAVLVLLGSQSSGDLYDSRALFLLMVMASCTAVAGRGAAVTAPLPLQAMPGATR</sequence>
<feature type="transmembrane region" description="Helical" evidence="5">
    <location>
        <begin position="213"/>
        <end position="230"/>
    </location>
</feature>
<dbReference type="Pfam" id="PF04932">
    <property type="entry name" value="Wzy_C"/>
    <property type="match status" value="1"/>
</dbReference>
<dbReference type="InterPro" id="IPR051533">
    <property type="entry name" value="WaaL-like"/>
</dbReference>
<feature type="transmembrane region" description="Helical" evidence="5">
    <location>
        <begin position="73"/>
        <end position="92"/>
    </location>
</feature>
<reference evidence="7 8" key="1">
    <citation type="submission" date="2020-02" db="EMBL/GenBank/DDBJ databases">
        <authorList>
            <person name="Babadi Z.K."/>
            <person name="Risdian C."/>
            <person name="Ebrahimipour G.H."/>
            <person name="Wink J."/>
        </authorList>
    </citation>
    <scope>NUCLEOTIDE SEQUENCE [LARGE SCALE GENOMIC DNA]</scope>
    <source>
        <strain evidence="7 8">ZKHCc1 1396</strain>
    </source>
</reference>
<proteinExistence type="predicted"/>
<gene>
    <name evidence="7" type="ORF">G4177_26555</name>
</gene>
<evidence type="ECO:0000256" key="2">
    <source>
        <dbReference type="ARBA" id="ARBA00022692"/>
    </source>
</evidence>
<dbReference type="EMBL" id="JAAIYO010000009">
    <property type="protein sequence ID" value="MBE4751737.1"/>
    <property type="molecule type" value="Genomic_DNA"/>
</dbReference>
<evidence type="ECO:0000256" key="5">
    <source>
        <dbReference type="SAM" id="Phobius"/>
    </source>
</evidence>
<feature type="transmembrane region" description="Helical" evidence="5">
    <location>
        <begin position="191"/>
        <end position="207"/>
    </location>
</feature>
<keyword evidence="2 5" id="KW-0812">Transmembrane</keyword>
<feature type="transmembrane region" description="Helical" evidence="5">
    <location>
        <begin position="169"/>
        <end position="186"/>
    </location>
</feature>
<dbReference type="PANTHER" id="PTHR37422:SF13">
    <property type="entry name" value="LIPOPOLYSACCHARIDE BIOSYNTHESIS PROTEIN PA4999-RELATED"/>
    <property type="match status" value="1"/>
</dbReference>
<evidence type="ECO:0000256" key="3">
    <source>
        <dbReference type="ARBA" id="ARBA00022989"/>
    </source>
</evidence>
<comment type="caution">
    <text evidence="7">The sequence shown here is derived from an EMBL/GenBank/DDBJ whole genome shotgun (WGS) entry which is preliminary data.</text>
</comment>
<evidence type="ECO:0000313" key="8">
    <source>
        <dbReference type="Proteomes" id="UP001516472"/>
    </source>
</evidence>
<dbReference type="RefSeq" id="WP_193428937.1">
    <property type="nucleotide sequence ID" value="NZ_CBCSIP010000205.1"/>
</dbReference>
<feature type="domain" description="O-antigen ligase-related" evidence="6">
    <location>
        <begin position="198"/>
        <end position="346"/>
    </location>
</feature>
<evidence type="ECO:0000256" key="4">
    <source>
        <dbReference type="ARBA" id="ARBA00023136"/>
    </source>
</evidence>
<keyword evidence="8" id="KW-1185">Reference proteome</keyword>